<name>A0ABT8TW30_9ACTN</name>
<comment type="caution">
    <text evidence="1">The sequence shown here is derived from an EMBL/GenBank/DDBJ whole genome shotgun (WGS) entry which is preliminary data.</text>
</comment>
<sequence>SPEVHRGALAPQIENAVDAVVNDMWGAERGAEPGNALLVSTGITAPDKVVKPLTRLLPRQTSVQ</sequence>
<reference evidence="1" key="1">
    <citation type="submission" date="2023-06" db="EMBL/GenBank/DDBJ databases">
        <title>Genome sequence of Nocardioides sp. SOB44.</title>
        <authorList>
            <person name="Zhang G."/>
        </authorList>
    </citation>
    <scope>NUCLEOTIDE SEQUENCE</scope>
    <source>
        <strain evidence="1">SOB44</strain>
    </source>
</reference>
<proteinExistence type="predicted"/>
<organism evidence="1 2">
    <name type="scientific">Nocardioides cremeus</name>
    <dbReference type="NCBI Taxonomy" id="3058044"/>
    <lineage>
        <taxon>Bacteria</taxon>
        <taxon>Bacillati</taxon>
        <taxon>Actinomycetota</taxon>
        <taxon>Actinomycetes</taxon>
        <taxon>Propionibacteriales</taxon>
        <taxon>Nocardioidaceae</taxon>
        <taxon>Nocardioides</taxon>
    </lineage>
</organism>
<feature type="non-terminal residue" evidence="1">
    <location>
        <position position="1"/>
    </location>
</feature>
<gene>
    <name evidence="1" type="ORF">QWJ41_20815</name>
</gene>
<evidence type="ECO:0000313" key="1">
    <source>
        <dbReference type="EMBL" id="MDO3398167.1"/>
    </source>
</evidence>
<protein>
    <submittedName>
        <fullName evidence="1">M15 family peptidase</fullName>
    </submittedName>
</protein>
<dbReference type="EMBL" id="JAULSC010000083">
    <property type="protein sequence ID" value="MDO3398167.1"/>
    <property type="molecule type" value="Genomic_DNA"/>
</dbReference>
<accession>A0ABT8TW30</accession>
<dbReference type="Proteomes" id="UP001168363">
    <property type="component" value="Unassembled WGS sequence"/>
</dbReference>
<evidence type="ECO:0000313" key="2">
    <source>
        <dbReference type="Proteomes" id="UP001168363"/>
    </source>
</evidence>
<feature type="non-terminal residue" evidence="1">
    <location>
        <position position="64"/>
    </location>
</feature>
<keyword evidence="2" id="KW-1185">Reference proteome</keyword>